<dbReference type="Proteomes" id="UP000321720">
    <property type="component" value="Unassembled WGS sequence"/>
</dbReference>
<evidence type="ECO:0000256" key="1">
    <source>
        <dbReference type="SAM" id="MobiDB-lite"/>
    </source>
</evidence>
<dbReference type="AlphaFoldDB" id="A0A511JDY3"/>
<proteinExistence type="predicted"/>
<reference evidence="2 3" key="1">
    <citation type="submission" date="2019-07" db="EMBL/GenBank/DDBJ databases">
        <title>Whole genome shotgun sequence of Cellulomonas composti NBRC 100758.</title>
        <authorList>
            <person name="Hosoyama A."/>
            <person name="Uohara A."/>
            <person name="Ohji S."/>
            <person name="Ichikawa N."/>
        </authorList>
    </citation>
    <scope>NUCLEOTIDE SEQUENCE [LARGE SCALE GENOMIC DNA]</scope>
    <source>
        <strain evidence="2 3">NBRC 100758</strain>
    </source>
</reference>
<feature type="compositionally biased region" description="Polar residues" evidence="1">
    <location>
        <begin position="1"/>
        <end position="12"/>
    </location>
</feature>
<comment type="caution">
    <text evidence="2">The sequence shown here is derived from an EMBL/GenBank/DDBJ whole genome shotgun (WGS) entry which is preliminary data.</text>
</comment>
<feature type="compositionally biased region" description="Basic and acidic residues" evidence="1">
    <location>
        <begin position="26"/>
        <end position="35"/>
    </location>
</feature>
<feature type="region of interest" description="Disordered" evidence="1">
    <location>
        <begin position="1"/>
        <end position="44"/>
    </location>
</feature>
<dbReference type="EMBL" id="BJWG01000012">
    <property type="protein sequence ID" value="GEL95943.1"/>
    <property type="molecule type" value="Genomic_DNA"/>
</dbReference>
<sequence>MTSAAMPTSIRQLTDDFSPWDVDIEDLPRHGRPDADPAPILAQA</sequence>
<organism evidence="2 3">
    <name type="scientific">Cellulomonas composti</name>
    <dbReference type="NCBI Taxonomy" id="266130"/>
    <lineage>
        <taxon>Bacteria</taxon>
        <taxon>Bacillati</taxon>
        <taxon>Actinomycetota</taxon>
        <taxon>Actinomycetes</taxon>
        <taxon>Micrococcales</taxon>
        <taxon>Cellulomonadaceae</taxon>
        <taxon>Cellulomonas</taxon>
    </lineage>
</organism>
<evidence type="ECO:0000313" key="2">
    <source>
        <dbReference type="EMBL" id="GEL95943.1"/>
    </source>
</evidence>
<name>A0A511JDY3_9CELL</name>
<accession>A0A511JDY3</accession>
<protein>
    <submittedName>
        <fullName evidence="2">Uncharacterized protein</fullName>
    </submittedName>
</protein>
<keyword evidence="3" id="KW-1185">Reference proteome</keyword>
<gene>
    <name evidence="2" type="ORF">CCO02nite_26010</name>
</gene>
<evidence type="ECO:0000313" key="3">
    <source>
        <dbReference type="Proteomes" id="UP000321720"/>
    </source>
</evidence>